<dbReference type="AlphaFoldDB" id="A0A845EW54"/>
<dbReference type="EMBL" id="WMEY01000002">
    <property type="protein sequence ID" value="MYL62761.1"/>
    <property type="molecule type" value="Genomic_DNA"/>
</dbReference>
<comment type="caution">
    <text evidence="1">The sequence shown here is derived from an EMBL/GenBank/DDBJ whole genome shotgun (WGS) entry which is preliminary data.</text>
</comment>
<evidence type="ECO:0000313" key="2">
    <source>
        <dbReference type="Proteomes" id="UP000447833"/>
    </source>
</evidence>
<name>A0A845EW54_9BACL</name>
<protein>
    <submittedName>
        <fullName evidence="1">DUF2953 domain-containing protein</fullName>
    </submittedName>
</protein>
<dbReference type="Pfam" id="PF11167">
    <property type="entry name" value="DUF2953"/>
    <property type="match status" value="1"/>
</dbReference>
<organism evidence="1 2">
    <name type="scientific">Guptibacillus hwajinpoensis</name>
    <dbReference type="NCBI Taxonomy" id="208199"/>
    <lineage>
        <taxon>Bacteria</taxon>
        <taxon>Bacillati</taxon>
        <taxon>Bacillota</taxon>
        <taxon>Bacilli</taxon>
        <taxon>Bacillales</taxon>
        <taxon>Guptibacillaceae</taxon>
        <taxon>Guptibacillus</taxon>
    </lineage>
</organism>
<dbReference type="InterPro" id="IPR021338">
    <property type="entry name" value="DUF2953"/>
</dbReference>
<sequence>MIIVIAAILLLLIIASLPLIIFSTVRVTVIMEHSSTVEELQIAVRALFGLVVYETTIPLIELFEEGEETVKKKKKEKGLKGETKELVQVLKKAFRARKSFLFFLKRVRFKNVQWETNFGAGNAANTAVFAEIVMNAKVAIFTLLSHYSNLHTIPQLIVTPIYEMKTIQTYMKCMITFKLGHAMIAVIKLMKSQKKLQEA</sequence>
<dbReference type="Proteomes" id="UP000447833">
    <property type="component" value="Unassembled WGS sequence"/>
</dbReference>
<gene>
    <name evidence="1" type="ORF">GLW07_05250</name>
</gene>
<evidence type="ECO:0000313" key="1">
    <source>
        <dbReference type="EMBL" id="MYL62761.1"/>
    </source>
</evidence>
<reference evidence="1 2" key="1">
    <citation type="submission" date="2019-11" db="EMBL/GenBank/DDBJ databases">
        <title>Genome sequences of 17 halophilic strains isolated from different environments.</title>
        <authorList>
            <person name="Furrow R.E."/>
        </authorList>
    </citation>
    <scope>NUCLEOTIDE SEQUENCE [LARGE SCALE GENOMIC DNA]</scope>
    <source>
        <strain evidence="1 2">22506_14_FS</strain>
    </source>
</reference>
<accession>A0A845EW54</accession>
<dbReference type="RefSeq" id="WP_160918564.1">
    <property type="nucleotide sequence ID" value="NZ_WMEY01000002.1"/>
</dbReference>
<proteinExistence type="predicted"/>